<dbReference type="EMBL" id="FOVR01000001">
    <property type="protein sequence ID" value="SFN50974.1"/>
    <property type="molecule type" value="Genomic_DNA"/>
</dbReference>
<sequence length="517" mass="57139">MSRPNIILITADQWRGDCLGVVGHPILKTPNLDALAADAVLFRNHYCATAPCSPARATLYTGLYQMNHRVVRNGAPLADEFDTLAKAGRRAGYKPTLFGYTDTALDPRTLAPDDPALTTYENVLPGMEVGQALPEDDKPWLTWLKTRGHDVASRFEAHTPPMEPGERVSMLPPCYGADETPTAFLLEKMEDWLDEQQGEDAPFFAHLSFIRPHPPFVVPEPYNSMYASGAAQDAAPAFDRHPCATAEAASHPFADLMMQHNGLSSFLTYDEDGNPNPKGCVKDLSAHDISRIRALYYGMISEVDAAIGRLIASLKARGLWENTAFIFTSDHAEMMGDHWMLGKGGFHASSYHIPLIIRTPDGGRGETVSAFTSSGDIFPTLLEILGDEAINVLDGTSLMEHVCGNPVGGWRDAAFYEFDFRAQRAGSAELKARMRQEDCSLAVLRDEAFHYVHIPGFPALLFDLQKDPRCLNNVAEDEAYQRTRLIYAEKLLDVRARHMDETLARILMTPQGAVITD</sequence>
<dbReference type="GO" id="GO:0008484">
    <property type="term" value="F:sulfuric ester hydrolase activity"/>
    <property type="evidence" value="ECO:0007669"/>
    <property type="project" value="TreeGrafter"/>
</dbReference>
<evidence type="ECO:0000313" key="5">
    <source>
        <dbReference type="Proteomes" id="UP000199236"/>
    </source>
</evidence>
<organism evidence="4 5">
    <name type="scientific">Cohaesibacter marisflavi</name>
    <dbReference type="NCBI Taxonomy" id="655353"/>
    <lineage>
        <taxon>Bacteria</taxon>
        <taxon>Pseudomonadati</taxon>
        <taxon>Pseudomonadota</taxon>
        <taxon>Alphaproteobacteria</taxon>
        <taxon>Hyphomicrobiales</taxon>
        <taxon>Cohaesibacteraceae</taxon>
    </lineage>
</organism>
<keyword evidence="1" id="KW-0479">Metal-binding</keyword>
<proteinExistence type="predicted"/>
<feature type="domain" description="Sulfatase N-terminal" evidence="3">
    <location>
        <begin position="4"/>
        <end position="386"/>
    </location>
</feature>
<keyword evidence="2" id="KW-0378">Hydrolase</keyword>
<evidence type="ECO:0000256" key="2">
    <source>
        <dbReference type="ARBA" id="ARBA00022801"/>
    </source>
</evidence>
<dbReference type="OrthoDB" id="9795675at2"/>
<dbReference type="Gene3D" id="3.40.720.10">
    <property type="entry name" value="Alkaline Phosphatase, subunit A"/>
    <property type="match status" value="1"/>
</dbReference>
<keyword evidence="5" id="KW-1185">Reference proteome</keyword>
<evidence type="ECO:0000256" key="1">
    <source>
        <dbReference type="ARBA" id="ARBA00022723"/>
    </source>
</evidence>
<dbReference type="GO" id="GO:0046872">
    <property type="term" value="F:metal ion binding"/>
    <property type="evidence" value="ECO:0007669"/>
    <property type="project" value="UniProtKB-KW"/>
</dbReference>
<dbReference type="SUPFAM" id="SSF53649">
    <property type="entry name" value="Alkaline phosphatase-like"/>
    <property type="match status" value="1"/>
</dbReference>
<dbReference type="PANTHER" id="PTHR45953:SF1">
    <property type="entry name" value="IDURONATE 2-SULFATASE"/>
    <property type="match status" value="1"/>
</dbReference>
<dbReference type="Proteomes" id="UP000199236">
    <property type="component" value="Unassembled WGS sequence"/>
</dbReference>
<evidence type="ECO:0000259" key="3">
    <source>
        <dbReference type="Pfam" id="PF00884"/>
    </source>
</evidence>
<dbReference type="PANTHER" id="PTHR45953">
    <property type="entry name" value="IDURONATE 2-SULFATASE"/>
    <property type="match status" value="1"/>
</dbReference>
<dbReference type="RefSeq" id="WP_090067825.1">
    <property type="nucleotide sequence ID" value="NZ_FOVR01000001.1"/>
</dbReference>
<dbReference type="GO" id="GO:0005737">
    <property type="term" value="C:cytoplasm"/>
    <property type="evidence" value="ECO:0007669"/>
    <property type="project" value="TreeGrafter"/>
</dbReference>
<name>A0A1I4ZL50_9HYPH</name>
<dbReference type="InterPro" id="IPR000917">
    <property type="entry name" value="Sulfatase_N"/>
</dbReference>
<dbReference type="AlphaFoldDB" id="A0A1I4ZL50"/>
<gene>
    <name evidence="4" type="ORF">SAMN04488056_101133</name>
</gene>
<dbReference type="InterPro" id="IPR017850">
    <property type="entry name" value="Alkaline_phosphatase_core_sf"/>
</dbReference>
<dbReference type="STRING" id="655353.SAMN04488056_101133"/>
<dbReference type="Pfam" id="PF00884">
    <property type="entry name" value="Sulfatase"/>
    <property type="match status" value="1"/>
</dbReference>
<evidence type="ECO:0000313" key="4">
    <source>
        <dbReference type="EMBL" id="SFN50974.1"/>
    </source>
</evidence>
<protein>
    <submittedName>
        <fullName evidence="4">Arylsulfatase A</fullName>
    </submittedName>
</protein>
<reference evidence="4 5" key="1">
    <citation type="submission" date="2016-10" db="EMBL/GenBank/DDBJ databases">
        <authorList>
            <person name="de Groot N.N."/>
        </authorList>
    </citation>
    <scope>NUCLEOTIDE SEQUENCE [LARGE SCALE GENOMIC DNA]</scope>
    <source>
        <strain evidence="4 5">CGMCC 1.9157</strain>
    </source>
</reference>
<accession>A0A1I4ZL50</accession>